<organism evidence="6 7">
    <name type="scientific">Sinorhizobium fredii (strain USDA 257)</name>
    <dbReference type="NCBI Taxonomy" id="1185652"/>
    <lineage>
        <taxon>Bacteria</taxon>
        <taxon>Pseudomonadati</taxon>
        <taxon>Pseudomonadota</taxon>
        <taxon>Alphaproteobacteria</taxon>
        <taxon>Hyphomicrobiales</taxon>
        <taxon>Rhizobiaceae</taxon>
        <taxon>Sinorhizobium/Ensifer group</taxon>
        <taxon>Sinorhizobium</taxon>
    </lineage>
</organism>
<keyword evidence="2 5" id="KW-0812">Transmembrane</keyword>
<feature type="transmembrane region" description="Helical" evidence="5">
    <location>
        <begin position="303"/>
        <end position="322"/>
    </location>
</feature>
<reference evidence="6 7" key="1">
    <citation type="journal article" date="2012" name="J. Bacteriol.">
        <title>Complete genome sequence of the broad-host-range strain Sinorhizobium fredii USDA257.</title>
        <authorList>
            <person name="Schuldes J."/>
            <person name="Rodriguez Orbegoso M."/>
            <person name="Schmeisser C."/>
            <person name="Krishnan H.B."/>
            <person name="Daniel R."/>
            <person name="Streit W.R."/>
        </authorList>
    </citation>
    <scope>NUCLEOTIDE SEQUENCE [LARGE SCALE GENOMIC DNA]</scope>
    <source>
        <strain evidence="6 7">USDA 257</strain>
    </source>
</reference>
<dbReference type="NCBIfam" id="NF008306">
    <property type="entry name" value="PRK11098.1"/>
    <property type="match status" value="1"/>
</dbReference>
<dbReference type="NCBIfam" id="NF009036">
    <property type="entry name" value="PRK12369.1"/>
    <property type="match status" value="1"/>
</dbReference>
<dbReference type="PATRIC" id="fig|1185652.3.peg.4914"/>
<keyword evidence="4 5" id="KW-0472">Membrane</keyword>
<proteinExistence type="predicted"/>
<dbReference type="eggNOG" id="COG1133">
    <property type="taxonomic scope" value="Bacteria"/>
</dbReference>
<evidence type="ECO:0000256" key="1">
    <source>
        <dbReference type="ARBA" id="ARBA00022448"/>
    </source>
</evidence>
<accession>I3XBM2</accession>
<keyword evidence="3 5" id="KW-1133">Transmembrane helix</keyword>
<evidence type="ECO:0000256" key="5">
    <source>
        <dbReference type="SAM" id="Phobius"/>
    </source>
</evidence>
<dbReference type="STRING" id="1185652.USDA257_c47420"/>
<protein>
    <submittedName>
        <fullName evidence="6">Bacteroid development protein BacA</fullName>
    </submittedName>
</protein>
<dbReference type="InterPro" id="IPR050835">
    <property type="entry name" value="ABC_transporter_sub-D"/>
</dbReference>
<dbReference type="PANTHER" id="PTHR11384">
    <property type="entry name" value="ATP-BINDING CASSETTE, SUB-FAMILY D MEMBER"/>
    <property type="match status" value="1"/>
</dbReference>
<dbReference type="InterPro" id="IPR009248">
    <property type="entry name" value="SbmA_BacA"/>
</dbReference>
<keyword evidence="1" id="KW-0813">Transport</keyword>
<dbReference type="HOGENOM" id="CLU_045533_0_0_5"/>
<sequence>MKRSFFGARHGVSAPEIHEITVTFRLRNCCRTQFALVSAASGGKSLTSKKRECRPLFQSFFPKPKQFFISVIIWSLVAVGFWYGWGESFGAFVGLPPVPADAPPIVGISAFWSPAFLWFYIYFALVVGIFATFWQVYAPHRWQSWSIWGSALILFVTYFQVQVSVAINNWYGPFWDLIQAAVSKAAVVTAEEFYAQIGTFLGIAMVAVAVAVMTRFFVSHYIFRWRTAMNEYYMENWGKLRHIEGASQRVQEDTMRFSSTVEGLGVSLIDSVMTLIAFTPVLIRLSENVTELPIVGSIPYPLVTAAVLWSLFGTVFLALVGIKLPGLEFRNQRVEAAYRKELVYGEDHIDRAQPETVTELFSNVRMNYFRLYFHYLYFNIARIFYLQINNIFSLLILAPSIIAGKISLGALNQISGAFGQVSSSFQYLVNSWPTIVELLSIYKRLRAFESVLDEAPLPDIDRQFIEAGGKEELAL</sequence>
<dbReference type="Pfam" id="PF05992">
    <property type="entry name" value="SbmA_BacA"/>
    <property type="match status" value="1"/>
</dbReference>
<name>I3XBM2_SINF2</name>
<feature type="transmembrane region" description="Helical" evidence="5">
    <location>
        <begin position="67"/>
        <end position="85"/>
    </location>
</feature>
<dbReference type="GO" id="GO:0016020">
    <property type="term" value="C:membrane"/>
    <property type="evidence" value="ECO:0007669"/>
    <property type="project" value="InterPro"/>
</dbReference>
<feature type="transmembrane region" description="Helical" evidence="5">
    <location>
        <begin position="105"/>
        <end position="133"/>
    </location>
</feature>
<evidence type="ECO:0000256" key="4">
    <source>
        <dbReference type="ARBA" id="ARBA00023136"/>
    </source>
</evidence>
<evidence type="ECO:0000256" key="2">
    <source>
        <dbReference type="ARBA" id="ARBA00022692"/>
    </source>
</evidence>
<evidence type="ECO:0000313" key="6">
    <source>
        <dbReference type="EMBL" id="AFL53278.1"/>
    </source>
</evidence>
<gene>
    <name evidence="6" type="primary">bacA</name>
    <name evidence="6" type="ORF">USDA257_c47420</name>
</gene>
<feature type="transmembrane region" description="Helical" evidence="5">
    <location>
        <begin position="193"/>
        <end position="218"/>
    </location>
</feature>
<evidence type="ECO:0000256" key="3">
    <source>
        <dbReference type="ARBA" id="ARBA00022989"/>
    </source>
</evidence>
<dbReference type="GO" id="GO:1904680">
    <property type="term" value="F:peptide transmembrane transporter activity"/>
    <property type="evidence" value="ECO:0007669"/>
    <property type="project" value="InterPro"/>
</dbReference>
<feature type="transmembrane region" description="Helical" evidence="5">
    <location>
        <begin position="145"/>
        <end position="167"/>
    </location>
</feature>
<evidence type="ECO:0000313" key="7">
    <source>
        <dbReference type="Proteomes" id="UP000006180"/>
    </source>
</evidence>
<dbReference type="Proteomes" id="UP000006180">
    <property type="component" value="Chromosome"/>
</dbReference>
<dbReference type="KEGG" id="sfd:USDA257_c47420"/>
<dbReference type="AlphaFoldDB" id="I3XBM2"/>
<dbReference type="PANTHER" id="PTHR11384:SF59">
    <property type="entry name" value="LYSOSOMAL COBALAMIN TRANSPORTER ABCD4"/>
    <property type="match status" value="1"/>
</dbReference>
<dbReference type="EMBL" id="CP003563">
    <property type="protein sequence ID" value="AFL53278.1"/>
    <property type="molecule type" value="Genomic_DNA"/>
</dbReference>
<dbReference type="GO" id="GO:0015833">
    <property type="term" value="P:peptide transport"/>
    <property type="evidence" value="ECO:0007669"/>
    <property type="project" value="InterPro"/>
</dbReference>
<feature type="transmembrane region" description="Helical" evidence="5">
    <location>
        <begin position="264"/>
        <end position="283"/>
    </location>
</feature>